<gene>
    <name evidence="2" type="ORF">FF38_06550</name>
</gene>
<name>A0A0L0C556_LUCCU</name>
<keyword evidence="3" id="KW-1185">Reference proteome</keyword>
<feature type="transmembrane region" description="Helical" evidence="1">
    <location>
        <begin position="6"/>
        <end position="26"/>
    </location>
</feature>
<keyword evidence="1" id="KW-0472">Membrane</keyword>
<comment type="caution">
    <text evidence="2">The sequence shown here is derived from an EMBL/GenBank/DDBJ whole genome shotgun (WGS) entry which is preliminary data.</text>
</comment>
<sequence>MTTTTLSTSAAAATTAAIIIFASFFVTPFIQQGGYYELVLMFVTSKNIDPTARNTRFSYAVRLCNQLFQDILIIFGTVRNVLRLDSIHATITAIFMGIEETTYLSLSKNIDPTARSTRFTYAVRLCNQLFQDIMIIFGTPLASLDVGCCCCYCYAKQ</sequence>
<keyword evidence="1" id="KW-1133">Transmembrane helix</keyword>
<protein>
    <submittedName>
        <fullName evidence="2">Uncharacterized protein</fullName>
    </submittedName>
</protein>
<evidence type="ECO:0000256" key="1">
    <source>
        <dbReference type="SAM" id="Phobius"/>
    </source>
</evidence>
<keyword evidence="1" id="KW-0812">Transmembrane</keyword>
<evidence type="ECO:0000313" key="2">
    <source>
        <dbReference type="EMBL" id="KNC27410.1"/>
    </source>
</evidence>
<evidence type="ECO:0000313" key="3">
    <source>
        <dbReference type="Proteomes" id="UP000037069"/>
    </source>
</evidence>
<reference evidence="2 3" key="1">
    <citation type="journal article" date="2015" name="Nat. Commun.">
        <title>Lucilia cuprina genome unlocks parasitic fly biology to underpin future interventions.</title>
        <authorList>
            <person name="Anstead C.A."/>
            <person name="Korhonen P.K."/>
            <person name="Young N.D."/>
            <person name="Hall R.S."/>
            <person name="Jex A.R."/>
            <person name="Murali S.C."/>
            <person name="Hughes D.S."/>
            <person name="Lee S.F."/>
            <person name="Perry T."/>
            <person name="Stroehlein A.J."/>
            <person name="Ansell B.R."/>
            <person name="Breugelmans B."/>
            <person name="Hofmann A."/>
            <person name="Qu J."/>
            <person name="Dugan S."/>
            <person name="Lee S.L."/>
            <person name="Chao H."/>
            <person name="Dinh H."/>
            <person name="Han Y."/>
            <person name="Doddapaneni H.V."/>
            <person name="Worley K.C."/>
            <person name="Muzny D.M."/>
            <person name="Ioannidis P."/>
            <person name="Waterhouse R.M."/>
            <person name="Zdobnov E.M."/>
            <person name="James P.J."/>
            <person name="Bagnall N.H."/>
            <person name="Kotze A.C."/>
            <person name="Gibbs R.A."/>
            <person name="Richards S."/>
            <person name="Batterham P."/>
            <person name="Gasser R.B."/>
        </authorList>
    </citation>
    <scope>NUCLEOTIDE SEQUENCE [LARGE SCALE GENOMIC DNA]</scope>
    <source>
        <strain evidence="2 3">LS</strain>
        <tissue evidence="2">Full body</tissue>
    </source>
</reference>
<dbReference type="Proteomes" id="UP000037069">
    <property type="component" value="Unassembled WGS sequence"/>
</dbReference>
<proteinExistence type="predicted"/>
<accession>A0A0L0C556</accession>
<dbReference type="EMBL" id="JRES01000902">
    <property type="protein sequence ID" value="KNC27410.1"/>
    <property type="molecule type" value="Genomic_DNA"/>
</dbReference>
<organism evidence="2 3">
    <name type="scientific">Lucilia cuprina</name>
    <name type="common">Green bottle fly</name>
    <name type="synonym">Australian sheep blowfly</name>
    <dbReference type="NCBI Taxonomy" id="7375"/>
    <lineage>
        <taxon>Eukaryota</taxon>
        <taxon>Metazoa</taxon>
        <taxon>Ecdysozoa</taxon>
        <taxon>Arthropoda</taxon>
        <taxon>Hexapoda</taxon>
        <taxon>Insecta</taxon>
        <taxon>Pterygota</taxon>
        <taxon>Neoptera</taxon>
        <taxon>Endopterygota</taxon>
        <taxon>Diptera</taxon>
        <taxon>Brachycera</taxon>
        <taxon>Muscomorpha</taxon>
        <taxon>Oestroidea</taxon>
        <taxon>Calliphoridae</taxon>
        <taxon>Luciliinae</taxon>
        <taxon>Lucilia</taxon>
    </lineage>
</organism>
<dbReference type="AlphaFoldDB" id="A0A0L0C556"/>